<keyword evidence="3" id="KW-1185">Reference proteome</keyword>
<dbReference type="EMBL" id="AP019755">
    <property type="protein sequence ID" value="BBL34140.1"/>
    <property type="molecule type" value="Genomic_DNA"/>
</dbReference>
<dbReference type="Gene3D" id="1.20.120.660">
    <property type="entry name" value="IL-4 antagonist (De novo design) like domain"/>
    <property type="match status" value="1"/>
</dbReference>
<accession>A0A4Y1YJ56</accession>
<dbReference type="Pfam" id="PF16785">
    <property type="entry name" value="SMBP"/>
    <property type="match status" value="1"/>
</dbReference>
<reference evidence="2 3" key="1">
    <citation type="submission" date="2019-06" db="EMBL/GenBank/DDBJ databases">
        <title>Nitrosomonas stercoris KYUHI-S whole genome shotgun sequence.</title>
        <authorList>
            <person name="Nakagawa T."/>
            <person name="Tsuchiya Y."/>
            <person name="Takahashi R."/>
        </authorList>
    </citation>
    <scope>NUCLEOTIDE SEQUENCE [LARGE SCALE GENOMIC DNA]</scope>
    <source>
        <strain evidence="2 3">KYUHI-S</strain>
    </source>
</reference>
<dbReference type="Proteomes" id="UP000316473">
    <property type="component" value="Chromosome"/>
</dbReference>
<sequence length="117" mass="12870">MNKILSILPSIFILSLFVLSSANVQAEDIRLQEAIKQTEAVVLATDVKVMTQLAQEAKEYVIGVKSTDPKNEYLQEGLKHLDDIIKESQADKAAAARKAAIAALGEFNQIENKCKLK</sequence>
<organism evidence="2 3">
    <name type="scientific">Nitrosomonas stercoris</name>
    <dbReference type="NCBI Taxonomy" id="1444684"/>
    <lineage>
        <taxon>Bacteria</taxon>
        <taxon>Pseudomonadati</taxon>
        <taxon>Pseudomonadota</taxon>
        <taxon>Betaproteobacteria</taxon>
        <taxon>Nitrosomonadales</taxon>
        <taxon>Nitrosomonadaceae</taxon>
        <taxon>Nitrosomonas</taxon>
    </lineage>
</organism>
<evidence type="ECO:0000313" key="3">
    <source>
        <dbReference type="Proteomes" id="UP000316473"/>
    </source>
</evidence>
<evidence type="ECO:0000256" key="1">
    <source>
        <dbReference type="SAM" id="SignalP"/>
    </source>
</evidence>
<feature type="chain" id="PRO_5021194020" evidence="1">
    <location>
        <begin position="27"/>
        <end position="117"/>
    </location>
</feature>
<gene>
    <name evidence="2" type="ORF">Nstercoris_00369</name>
</gene>
<proteinExistence type="predicted"/>
<dbReference type="AlphaFoldDB" id="A0A4Y1YJ56"/>
<dbReference type="KEGG" id="nst:Nstercoris_00369"/>
<keyword evidence="1" id="KW-0732">Signal</keyword>
<name>A0A4Y1YJ56_9PROT</name>
<dbReference type="InterPro" id="IPR031877">
    <property type="entry name" value="SmbP"/>
</dbReference>
<dbReference type="GO" id="GO:0046872">
    <property type="term" value="F:metal ion binding"/>
    <property type="evidence" value="ECO:0007669"/>
    <property type="project" value="InterPro"/>
</dbReference>
<evidence type="ECO:0000313" key="2">
    <source>
        <dbReference type="EMBL" id="BBL34140.1"/>
    </source>
</evidence>
<protein>
    <submittedName>
        <fullName evidence="2">Uncharacterized protein</fullName>
    </submittedName>
</protein>
<feature type="signal peptide" evidence="1">
    <location>
        <begin position="1"/>
        <end position="26"/>
    </location>
</feature>